<dbReference type="AlphaFoldDB" id="A0A433QQG7"/>
<name>A0A433QQG7_9FUNG</name>
<dbReference type="SUPFAM" id="SSF50370">
    <property type="entry name" value="Ricin B-like lectins"/>
    <property type="match status" value="1"/>
</dbReference>
<sequence>MTGLTALFLPDLYVVQSERKPIEEAQHQRWNFCEEGFFYSLHDPHLVLDIRVRFGRNWGVVIFTNTIFGDSNNQGAHILLYKRKDNDNYNQLWTIEPYPY</sequence>
<evidence type="ECO:0000313" key="1">
    <source>
        <dbReference type="EMBL" id="RUS32026.1"/>
    </source>
</evidence>
<keyword evidence="2" id="KW-1185">Reference proteome</keyword>
<protein>
    <submittedName>
        <fullName evidence="1">Uncharacterized protein</fullName>
    </submittedName>
</protein>
<dbReference type="EMBL" id="RBNJ01002382">
    <property type="protein sequence ID" value="RUS32026.1"/>
    <property type="molecule type" value="Genomic_DNA"/>
</dbReference>
<reference evidence="1 2" key="1">
    <citation type="journal article" date="2018" name="New Phytol.">
        <title>Phylogenomics of Endogonaceae and evolution of mycorrhizas within Mucoromycota.</title>
        <authorList>
            <person name="Chang Y."/>
            <person name="Desiro A."/>
            <person name="Na H."/>
            <person name="Sandor L."/>
            <person name="Lipzen A."/>
            <person name="Clum A."/>
            <person name="Barry K."/>
            <person name="Grigoriev I.V."/>
            <person name="Martin F.M."/>
            <person name="Stajich J.E."/>
            <person name="Smith M.E."/>
            <person name="Bonito G."/>
            <person name="Spatafora J.W."/>
        </authorList>
    </citation>
    <scope>NUCLEOTIDE SEQUENCE [LARGE SCALE GENOMIC DNA]</scope>
    <source>
        <strain evidence="1 2">AD002</strain>
    </source>
</reference>
<organism evidence="1 2">
    <name type="scientific">Jimgerdemannia flammicorona</name>
    <dbReference type="NCBI Taxonomy" id="994334"/>
    <lineage>
        <taxon>Eukaryota</taxon>
        <taxon>Fungi</taxon>
        <taxon>Fungi incertae sedis</taxon>
        <taxon>Mucoromycota</taxon>
        <taxon>Mucoromycotina</taxon>
        <taxon>Endogonomycetes</taxon>
        <taxon>Endogonales</taxon>
        <taxon>Endogonaceae</taxon>
        <taxon>Jimgerdemannia</taxon>
    </lineage>
</organism>
<dbReference type="PROSITE" id="PS50231">
    <property type="entry name" value="RICIN_B_LECTIN"/>
    <property type="match status" value="1"/>
</dbReference>
<comment type="caution">
    <text evidence="1">The sequence shown here is derived from an EMBL/GenBank/DDBJ whole genome shotgun (WGS) entry which is preliminary data.</text>
</comment>
<gene>
    <name evidence="1" type="ORF">BC938DRAFT_476473</name>
</gene>
<dbReference type="Proteomes" id="UP000274822">
    <property type="component" value="Unassembled WGS sequence"/>
</dbReference>
<accession>A0A433QQG7</accession>
<proteinExistence type="predicted"/>
<evidence type="ECO:0000313" key="2">
    <source>
        <dbReference type="Proteomes" id="UP000274822"/>
    </source>
</evidence>
<dbReference type="InterPro" id="IPR035992">
    <property type="entry name" value="Ricin_B-like_lectins"/>
</dbReference>